<accession>A0A9W6QHK6</accession>
<protein>
    <submittedName>
        <fullName evidence="1">Uncharacterized protein</fullName>
    </submittedName>
</protein>
<comment type="caution">
    <text evidence="1">The sequence shown here is derived from an EMBL/GenBank/DDBJ whole genome shotgun (WGS) entry which is preliminary data.</text>
</comment>
<dbReference type="AlphaFoldDB" id="A0A9W6QHK6"/>
<gene>
    <name evidence="1" type="ORF">Kpho02_73630</name>
</gene>
<name>A0A9W6QHK6_9ACTN</name>
<evidence type="ECO:0000313" key="2">
    <source>
        <dbReference type="Proteomes" id="UP001165041"/>
    </source>
</evidence>
<dbReference type="EMBL" id="BSSA01000044">
    <property type="protein sequence ID" value="GLW75066.1"/>
    <property type="molecule type" value="Genomic_DNA"/>
</dbReference>
<proteinExistence type="predicted"/>
<dbReference type="Proteomes" id="UP001165041">
    <property type="component" value="Unassembled WGS sequence"/>
</dbReference>
<organism evidence="1 2">
    <name type="scientific">Kitasatospora phosalacinea</name>
    <dbReference type="NCBI Taxonomy" id="2065"/>
    <lineage>
        <taxon>Bacteria</taxon>
        <taxon>Bacillati</taxon>
        <taxon>Actinomycetota</taxon>
        <taxon>Actinomycetes</taxon>
        <taxon>Kitasatosporales</taxon>
        <taxon>Streptomycetaceae</taxon>
        <taxon>Kitasatospora</taxon>
    </lineage>
</organism>
<reference evidence="1" key="1">
    <citation type="submission" date="2023-02" db="EMBL/GenBank/DDBJ databases">
        <title>Kitasatospora phosalacinea NBRC 14627.</title>
        <authorList>
            <person name="Ichikawa N."/>
            <person name="Sato H."/>
            <person name="Tonouchi N."/>
        </authorList>
    </citation>
    <scope>NUCLEOTIDE SEQUENCE</scope>
    <source>
        <strain evidence="1">NBRC 14627</strain>
    </source>
</reference>
<evidence type="ECO:0000313" key="1">
    <source>
        <dbReference type="EMBL" id="GLW75066.1"/>
    </source>
</evidence>
<sequence length="95" mass="10408">MAVDIRVEPLGDREYLVRVADGTVEAATQVRVTDGVLERPGLAGGDEGRIVRETVAFLVERQPVVDIPPMIDLDDLADAYGDAYLEDLTRRLARA</sequence>
<dbReference type="RefSeq" id="WP_285740620.1">
    <property type="nucleotide sequence ID" value="NZ_BSSA01000044.1"/>
</dbReference>